<keyword evidence="2" id="KW-1185">Reference proteome</keyword>
<dbReference type="OrthoDB" id="2430255at2759"/>
<proteinExistence type="predicted"/>
<dbReference type="EMBL" id="QKYT01000139">
    <property type="protein sequence ID" value="RIA91924.1"/>
    <property type="molecule type" value="Genomic_DNA"/>
</dbReference>
<name>A0A397TAI2_9GLOM</name>
<protein>
    <submittedName>
        <fullName evidence="1">Uncharacterized protein</fullName>
    </submittedName>
</protein>
<sequence>MGTVLTSSDGQPYVWKAADISSERITNVEVRIKVEEMMSQLNKLKISFLAVITDNIPAYNVSLTMKFEPPTSTTKRQSTDPLTIPCEIYNIIMNGYFWELLIKLKQLLLPYCTIFNILQTDKA</sequence>
<accession>A0A397TAI2</accession>
<dbReference type="AlphaFoldDB" id="A0A397TAI2"/>
<gene>
    <name evidence="1" type="ORF">C1645_821388</name>
</gene>
<evidence type="ECO:0000313" key="2">
    <source>
        <dbReference type="Proteomes" id="UP000265703"/>
    </source>
</evidence>
<reference evidence="1 2" key="1">
    <citation type="submission" date="2018-06" db="EMBL/GenBank/DDBJ databases">
        <title>Comparative genomics reveals the genomic features of Rhizophagus irregularis, R. cerebriforme, R. diaphanum and Gigaspora rosea, and their symbiotic lifestyle signature.</title>
        <authorList>
            <person name="Morin E."/>
            <person name="San Clemente H."/>
            <person name="Chen E.C.H."/>
            <person name="De La Providencia I."/>
            <person name="Hainaut M."/>
            <person name="Kuo A."/>
            <person name="Kohler A."/>
            <person name="Murat C."/>
            <person name="Tang N."/>
            <person name="Roy S."/>
            <person name="Loubradou J."/>
            <person name="Henrissat B."/>
            <person name="Grigoriev I.V."/>
            <person name="Corradi N."/>
            <person name="Roux C."/>
            <person name="Martin F.M."/>
        </authorList>
    </citation>
    <scope>NUCLEOTIDE SEQUENCE [LARGE SCALE GENOMIC DNA]</scope>
    <source>
        <strain evidence="1 2">DAOM 227022</strain>
    </source>
</reference>
<organism evidence="1 2">
    <name type="scientific">Glomus cerebriforme</name>
    <dbReference type="NCBI Taxonomy" id="658196"/>
    <lineage>
        <taxon>Eukaryota</taxon>
        <taxon>Fungi</taxon>
        <taxon>Fungi incertae sedis</taxon>
        <taxon>Mucoromycota</taxon>
        <taxon>Glomeromycotina</taxon>
        <taxon>Glomeromycetes</taxon>
        <taxon>Glomerales</taxon>
        <taxon>Glomeraceae</taxon>
        <taxon>Glomus</taxon>
    </lineage>
</organism>
<dbReference type="STRING" id="658196.A0A397TAI2"/>
<evidence type="ECO:0000313" key="1">
    <source>
        <dbReference type="EMBL" id="RIA91924.1"/>
    </source>
</evidence>
<dbReference type="Proteomes" id="UP000265703">
    <property type="component" value="Unassembled WGS sequence"/>
</dbReference>
<comment type="caution">
    <text evidence="1">The sequence shown here is derived from an EMBL/GenBank/DDBJ whole genome shotgun (WGS) entry which is preliminary data.</text>
</comment>